<feature type="domain" description="Hexokinase N-terminal" evidence="8">
    <location>
        <begin position="72"/>
        <end position="257"/>
    </location>
</feature>
<evidence type="ECO:0000256" key="6">
    <source>
        <dbReference type="RuleBase" id="RU362007"/>
    </source>
</evidence>
<dbReference type="GO" id="GO:0019158">
    <property type="term" value="F:mannokinase activity"/>
    <property type="evidence" value="ECO:0007669"/>
    <property type="project" value="TreeGrafter"/>
</dbReference>
<dbReference type="Proteomes" id="UP000258309">
    <property type="component" value="Unassembled WGS sequence"/>
</dbReference>
<dbReference type="GO" id="GO:0005829">
    <property type="term" value="C:cytosol"/>
    <property type="evidence" value="ECO:0007669"/>
    <property type="project" value="TreeGrafter"/>
</dbReference>
<comment type="similarity">
    <text evidence="1 6">Belongs to the hexokinase family.</text>
</comment>
<feature type="region of interest" description="Disordered" evidence="7">
    <location>
        <begin position="463"/>
        <end position="499"/>
    </location>
</feature>
<dbReference type="GO" id="GO:0006013">
    <property type="term" value="P:mannose metabolic process"/>
    <property type="evidence" value="ECO:0007669"/>
    <property type="project" value="TreeGrafter"/>
</dbReference>
<dbReference type="PROSITE" id="PS51748">
    <property type="entry name" value="HEXOKINASE_2"/>
    <property type="match status" value="1"/>
</dbReference>
<dbReference type="GO" id="GO:0005524">
    <property type="term" value="F:ATP binding"/>
    <property type="evidence" value="ECO:0007669"/>
    <property type="project" value="UniProtKB-UniRule"/>
</dbReference>
<dbReference type="GO" id="GO:0008865">
    <property type="term" value="F:fructokinase activity"/>
    <property type="evidence" value="ECO:0007669"/>
    <property type="project" value="TreeGrafter"/>
</dbReference>
<dbReference type="Gene3D" id="3.30.420.40">
    <property type="match status" value="1"/>
</dbReference>
<evidence type="ECO:0000256" key="2">
    <source>
        <dbReference type="ARBA" id="ARBA00022679"/>
    </source>
</evidence>
<evidence type="ECO:0000256" key="4">
    <source>
        <dbReference type="ARBA" id="ARBA00022777"/>
    </source>
</evidence>
<feature type="domain" description="Hexokinase C-terminal" evidence="9">
    <location>
        <begin position="264"/>
        <end position="444"/>
    </location>
</feature>
<dbReference type="OrthoDB" id="419537at2759"/>
<dbReference type="PANTHER" id="PTHR19443:SF24">
    <property type="entry name" value="PHOSPHOTRANSFERASE"/>
    <property type="match status" value="1"/>
</dbReference>
<accession>A0A3E2HSF2</accession>
<comment type="caution">
    <text evidence="10">The sequence shown here is derived from an EMBL/GenBank/DDBJ whole genome shotgun (WGS) entry which is preliminary data.</text>
</comment>
<feature type="non-terminal residue" evidence="10">
    <location>
        <position position="593"/>
    </location>
</feature>
<dbReference type="GO" id="GO:0001678">
    <property type="term" value="P:intracellular glucose homeostasis"/>
    <property type="evidence" value="ECO:0007669"/>
    <property type="project" value="InterPro"/>
</dbReference>
<keyword evidence="5 6" id="KW-0067">ATP-binding</keyword>
<dbReference type="SUPFAM" id="SSF53067">
    <property type="entry name" value="Actin-like ATPase domain"/>
    <property type="match status" value="2"/>
</dbReference>
<keyword evidence="4 6" id="KW-0418">Kinase</keyword>
<dbReference type="AlphaFoldDB" id="A0A3E2HSF2"/>
<feature type="compositionally biased region" description="Low complexity" evidence="7">
    <location>
        <begin position="487"/>
        <end position="497"/>
    </location>
</feature>
<evidence type="ECO:0000313" key="11">
    <source>
        <dbReference type="Proteomes" id="UP000258309"/>
    </source>
</evidence>
<dbReference type="Pfam" id="PF03727">
    <property type="entry name" value="Hexokinase_2"/>
    <property type="match status" value="2"/>
</dbReference>
<dbReference type="OMA" id="PDFQPFE"/>
<name>A0A3E2HSF2_SCYLI</name>
<dbReference type="GO" id="GO:0005536">
    <property type="term" value="F:D-glucose binding"/>
    <property type="evidence" value="ECO:0007669"/>
    <property type="project" value="InterPro"/>
</dbReference>
<keyword evidence="3 6" id="KW-0547">Nucleotide-binding</keyword>
<dbReference type="GO" id="GO:0006006">
    <property type="term" value="P:glucose metabolic process"/>
    <property type="evidence" value="ECO:0007669"/>
    <property type="project" value="TreeGrafter"/>
</dbReference>
<evidence type="ECO:0000259" key="9">
    <source>
        <dbReference type="Pfam" id="PF03727"/>
    </source>
</evidence>
<dbReference type="Pfam" id="PF00349">
    <property type="entry name" value="Hexokinase_1"/>
    <property type="match status" value="1"/>
</dbReference>
<dbReference type="GO" id="GO:0005739">
    <property type="term" value="C:mitochondrion"/>
    <property type="evidence" value="ECO:0007669"/>
    <property type="project" value="TreeGrafter"/>
</dbReference>
<protein>
    <recommendedName>
        <fullName evidence="6">Phosphotransferase</fullName>
        <ecNumber evidence="6">2.7.1.-</ecNumber>
    </recommendedName>
</protein>
<dbReference type="UniPathway" id="UPA00109">
    <property type="reaction ID" value="UER00180"/>
</dbReference>
<keyword evidence="2 6" id="KW-0808">Transferase</keyword>
<dbReference type="Gene3D" id="3.40.367.20">
    <property type="match status" value="1"/>
</dbReference>
<dbReference type="GO" id="GO:0006096">
    <property type="term" value="P:glycolytic process"/>
    <property type="evidence" value="ECO:0007669"/>
    <property type="project" value="UniProtKB-UniPathway"/>
</dbReference>
<dbReference type="PANTHER" id="PTHR19443">
    <property type="entry name" value="HEXOKINASE"/>
    <property type="match status" value="1"/>
</dbReference>
<keyword evidence="11" id="KW-1185">Reference proteome</keyword>
<evidence type="ECO:0000313" key="10">
    <source>
        <dbReference type="EMBL" id="RFU36277.1"/>
    </source>
</evidence>
<keyword evidence="6" id="KW-0324">Glycolysis</keyword>
<organism evidence="10 11">
    <name type="scientific">Scytalidium lignicola</name>
    <name type="common">Hyphomycete</name>
    <dbReference type="NCBI Taxonomy" id="5539"/>
    <lineage>
        <taxon>Eukaryota</taxon>
        <taxon>Fungi</taxon>
        <taxon>Dikarya</taxon>
        <taxon>Ascomycota</taxon>
        <taxon>Pezizomycotina</taxon>
        <taxon>Leotiomycetes</taxon>
        <taxon>Leotiomycetes incertae sedis</taxon>
        <taxon>Scytalidium</taxon>
    </lineage>
</organism>
<reference evidence="10 11" key="1">
    <citation type="submission" date="2018-05" db="EMBL/GenBank/DDBJ databases">
        <title>Draft genome sequence of Scytalidium lignicola DSM 105466, a ubiquitous saprotrophic fungus.</title>
        <authorList>
            <person name="Buettner E."/>
            <person name="Gebauer A.M."/>
            <person name="Hofrichter M."/>
            <person name="Liers C."/>
            <person name="Kellner H."/>
        </authorList>
    </citation>
    <scope>NUCLEOTIDE SEQUENCE [LARGE SCALE GENOMIC DNA]</scope>
    <source>
        <strain evidence="10 11">DSM 105466</strain>
    </source>
</reference>
<gene>
    <name evidence="10" type="ORF">B7463_g16</name>
</gene>
<dbReference type="InterPro" id="IPR001312">
    <property type="entry name" value="Hexokinase"/>
</dbReference>
<dbReference type="EMBL" id="NCSJ02000001">
    <property type="protein sequence ID" value="RFU36277.1"/>
    <property type="molecule type" value="Genomic_DNA"/>
</dbReference>
<evidence type="ECO:0000259" key="8">
    <source>
        <dbReference type="Pfam" id="PF00349"/>
    </source>
</evidence>
<proteinExistence type="inferred from homology"/>
<dbReference type="STRING" id="5539.A0A3E2HSF2"/>
<evidence type="ECO:0000256" key="1">
    <source>
        <dbReference type="ARBA" id="ARBA00009225"/>
    </source>
</evidence>
<evidence type="ECO:0000256" key="3">
    <source>
        <dbReference type="ARBA" id="ARBA00022741"/>
    </source>
</evidence>
<dbReference type="InterPro" id="IPR022673">
    <property type="entry name" value="Hexokinase_C"/>
</dbReference>
<dbReference type="InterPro" id="IPR022672">
    <property type="entry name" value="Hexokinase_N"/>
</dbReference>
<sequence>MLRLRKAIYAALTRSLLRTKSLLQTILNIWISPVILRSKKHRSSTSSIKKTAREFLDEIETLFRGPTNRLPLLALSDGMKKQLEECLLDNRWCMLPSYNSELPTGNESGTFLALDVGGSTFRVALIELSGGENGAQESKILGRGTFKIDNPVRKLEGKAFFEWMADRIDEILSGQLAGYGTSKSPLLMGLAWSFPIEQTSLRSGRIQGMGKGFLAAKGLFGQDLGDIIQEACSKKGLNLELLAIVNDSSACLLSKAYHDPSTRFGLILGTGVNAAVHLPVHLFSPAKFGERPQSWLDSATHVIVNSELSMFGSGLLPLTRFDEDLLAVHPNPTFQPLEHLVSGGYLGEIMRLVLIEGIQTAGLFGGVVPPSLTKPYSLDTQTMSLIEADTSTNLKTATSVFTTAHPTNTPPTKSDIKALRTIASHVSYRASALIAAGVHALWLLHIQGEANDTPTSPLTLNINTNAAPGTITPDSNPDDDDNDDATKTITTATTTDSGAKPTKSIVVATTTVLPPPDVTTPPPAMADILPPGKMLVAYNGSVLENYPQFRINCQRHLDVLVEATGGEKGSLELEAAVESSLLGAAVAAAVARV</sequence>
<dbReference type="InterPro" id="IPR043129">
    <property type="entry name" value="ATPase_NBD"/>
</dbReference>
<feature type="domain" description="Hexokinase C-terminal" evidence="9">
    <location>
        <begin position="534"/>
        <end position="590"/>
    </location>
</feature>
<dbReference type="PRINTS" id="PR00475">
    <property type="entry name" value="HEXOKINASE"/>
</dbReference>
<dbReference type="GO" id="GO:0004340">
    <property type="term" value="F:glucokinase activity"/>
    <property type="evidence" value="ECO:0007669"/>
    <property type="project" value="TreeGrafter"/>
</dbReference>
<evidence type="ECO:0000256" key="5">
    <source>
        <dbReference type="ARBA" id="ARBA00022840"/>
    </source>
</evidence>
<evidence type="ECO:0000256" key="7">
    <source>
        <dbReference type="SAM" id="MobiDB-lite"/>
    </source>
</evidence>
<feature type="non-terminal residue" evidence="10">
    <location>
        <position position="1"/>
    </location>
</feature>
<dbReference type="EC" id="2.7.1.-" evidence="6"/>